<dbReference type="PANTHER" id="PTHR40590:SF1">
    <property type="entry name" value="CYTOPLASMIC PROTEIN"/>
    <property type="match status" value="1"/>
</dbReference>
<dbReference type="InterPro" id="IPR047111">
    <property type="entry name" value="YbaP-like"/>
</dbReference>
<sequence length="322" mass="35304">MKASYMSKGMVSLSAWILSALLLSSNLVHAENAQAGAPSKTSKIAQKPILFEIQAPALADQTPSKKPVKAYLFATIHVAKADFYPLPLVVRKAYKAADTVVVEADVSNTENSSEVVEKLSYTPPDKLENHLNPSTWQTLAQMTGAASAQFQRYTPVMVAMGLTISVAQQLGYEQNQGLDLHFIQQARKDKKNLIELEGVSFQTDVLAALSDAEGDAMLASTLETFRKGEVQAELARMVAAWKSGDLESLSKIMREAGQRDAGSQKLMRVLMDERNPIMVDKIMKMMREEKKLFVVLGAGHFAGEASILEILRQRGFSVKAVQ</sequence>
<dbReference type="Proteomes" id="UP001181355">
    <property type="component" value="Chromosome"/>
</dbReference>
<name>A0ABY9RH78_9BURK</name>
<keyword evidence="3" id="KW-1185">Reference proteome</keyword>
<reference evidence="2" key="1">
    <citation type="submission" date="2023-09" db="EMBL/GenBank/DDBJ databases">
        <title>Undibacterium sp. 20NA77.5 isolated from freshwater.</title>
        <authorList>
            <person name="Le V."/>
            <person name="Ko S.-R."/>
            <person name="Ahn C.-Y."/>
            <person name="Oh H.-M."/>
        </authorList>
    </citation>
    <scope>NUCLEOTIDE SEQUENCE</scope>
    <source>
        <strain evidence="2">20NA77.5</strain>
    </source>
</reference>
<keyword evidence="1" id="KW-0732">Signal</keyword>
<dbReference type="PANTHER" id="PTHR40590">
    <property type="entry name" value="CYTOPLASMIC PROTEIN-RELATED"/>
    <property type="match status" value="1"/>
</dbReference>
<evidence type="ECO:0000313" key="2">
    <source>
        <dbReference type="EMBL" id="WMW80583.1"/>
    </source>
</evidence>
<proteinExistence type="predicted"/>
<feature type="signal peptide" evidence="1">
    <location>
        <begin position="1"/>
        <end position="30"/>
    </location>
</feature>
<dbReference type="Pfam" id="PF01963">
    <property type="entry name" value="TraB_PrgY_gumN"/>
    <property type="match status" value="1"/>
</dbReference>
<dbReference type="InterPro" id="IPR002816">
    <property type="entry name" value="TraB/PrgY/GumN_fam"/>
</dbReference>
<protein>
    <submittedName>
        <fullName evidence="2">TraB/GumN family protein</fullName>
    </submittedName>
</protein>
<accession>A0ABY9RH78</accession>
<evidence type="ECO:0000313" key="3">
    <source>
        <dbReference type="Proteomes" id="UP001181355"/>
    </source>
</evidence>
<dbReference type="EMBL" id="CP133720">
    <property type="protein sequence ID" value="WMW80583.1"/>
    <property type="molecule type" value="Genomic_DNA"/>
</dbReference>
<dbReference type="RefSeq" id="WP_309482075.1">
    <property type="nucleotide sequence ID" value="NZ_CP133720.1"/>
</dbReference>
<dbReference type="CDD" id="cd14789">
    <property type="entry name" value="Tiki"/>
    <property type="match status" value="1"/>
</dbReference>
<organism evidence="2 3">
    <name type="scientific">Undibacterium cyanobacteriorum</name>
    <dbReference type="NCBI Taxonomy" id="3073561"/>
    <lineage>
        <taxon>Bacteria</taxon>
        <taxon>Pseudomonadati</taxon>
        <taxon>Pseudomonadota</taxon>
        <taxon>Betaproteobacteria</taxon>
        <taxon>Burkholderiales</taxon>
        <taxon>Oxalobacteraceae</taxon>
        <taxon>Undibacterium</taxon>
    </lineage>
</organism>
<evidence type="ECO:0000256" key="1">
    <source>
        <dbReference type="SAM" id="SignalP"/>
    </source>
</evidence>
<feature type="chain" id="PRO_5045466602" evidence="1">
    <location>
        <begin position="31"/>
        <end position="322"/>
    </location>
</feature>
<gene>
    <name evidence="2" type="ORF">RF679_18380</name>
</gene>